<protein>
    <submittedName>
        <fullName evidence="2">Uncharacterized protein</fullName>
    </submittedName>
</protein>
<comment type="caution">
    <text evidence="2">The sequence shown here is derived from an EMBL/GenBank/DDBJ whole genome shotgun (WGS) entry which is preliminary data.</text>
</comment>
<dbReference type="AlphaFoldDB" id="A0AAQ1SQ83"/>
<accession>A0AAQ1SQ83</accession>
<proteinExistence type="predicted"/>
<sequence length="39" mass="4576">MNIIEFDLIKKQVENLDSTSSIKTKSQRKKATYSDKSNW</sequence>
<feature type="region of interest" description="Disordered" evidence="1">
    <location>
        <begin position="19"/>
        <end position="39"/>
    </location>
</feature>
<organism evidence="2 3">
    <name type="scientific">Leptospira interrogans serovar Manilae</name>
    <dbReference type="NCBI Taxonomy" id="214675"/>
    <lineage>
        <taxon>Bacteria</taxon>
        <taxon>Pseudomonadati</taxon>
        <taxon>Spirochaetota</taxon>
        <taxon>Spirochaetia</taxon>
        <taxon>Leptospirales</taxon>
        <taxon>Leptospiraceae</taxon>
        <taxon>Leptospira</taxon>
    </lineage>
</organism>
<evidence type="ECO:0000313" key="2">
    <source>
        <dbReference type="EMBL" id="SOR63071.1"/>
    </source>
</evidence>
<evidence type="ECO:0000313" key="3">
    <source>
        <dbReference type="Proteomes" id="UP000234460"/>
    </source>
</evidence>
<dbReference type="EMBL" id="OEJX01000056">
    <property type="protein sequence ID" value="SOR63071.1"/>
    <property type="molecule type" value="Genomic_DNA"/>
</dbReference>
<dbReference type="Proteomes" id="UP000234460">
    <property type="component" value="Chromosome LMANV2"/>
</dbReference>
<evidence type="ECO:0000256" key="1">
    <source>
        <dbReference type="SAM" id="MobiDB-lite"/>
    </source>
</evidence>
<reference evidence="2 3" key="1">
    <citation type="submission" date="2017-11" db="EMBL/GenBank/DDBJ databases">
        <authorList>
            <person name="Lechat P."/>
        </authorList>
    </citation>
    <scope>NUCLEOTIDE SEQUENCE [LARGE SCALE GENOMIC DNA]</scope>
    <source>
        <strain evidence="2">L495</strain>
    </source>
</reference>
<name>A0AAQ1SQ83_LEPIR</name>
<gene>
    <name evidence="2" type="ORF">LMANV2_60092</name>
</gene>